<gene>
    <name evidence="11" type="ORF">JO380_002498</name>
</gene>
<evidence type="ECO:0000313" key="11">
    <source>
        <dbReference type="EMBL" id="MDQ0426117.1"/>
    </source>
</evidence>
<evidence type="ECO:0000256" key="4">
    <source>
        <dbReference type="ARBA" id="ARBA00022475"/>
    </source>
</evidence>
<organism evidence="11 12">
    <name type="scientific">Cellulomonas iranensis</name>
    <dbReference type="NCBI Taxonomy" id="76862"/>
    <lineage>
        <taxon>Bacteria</taxon>
        <taxon>Bacillati</taxon>
        <taxon>Actinomycetota</taxon>
        <taxon>Actinomycetes</taxon>
        <taxon>Micrococcales</taxon>
        <taxon>Cellulomonadaceae</taxon>
        <taxon>Cellulomonas</taxon>
    </lineage>
</organism>
<comment type="similarity">
    <text evidence="2 9">Belongs to the ABC-2 integral membrane protein family.</text>
</comment>
<comment type="subcellular location">
    <subcellularLocation>
        <location evidence="1 9">Cell membrane</location>
        <topology evidence="1 9">Multi-pass membrane protein</topology>
    </subcellularLocation>
</comment>
<keyword evidence="6 9" id="KW-1133">Transmembrane helix</keyword>
<evidence type="ECO:0000256" key="3">
    <source>
        <dbReference type="ARBA" id="ARBA00022448"/>
    </source>
</evidence>
<dbReference type="PIRSF" id="PIRSF006648">
    <property type="entry name" value="DrrB"/>
    <property type="match status" value="1"/>
</dbReference>
<feature type="domain" description="ABC transmembrane type-2" evidence="10">
    <location>
        <begin position="14"/>
        <end position="241"/>
    </location>
</feature>
<comment type="caution">
    <text evidence="9">Lacks conserved residue(s) required for the propagation of feature annotation.</text>
</comment>
<dbReference type="EMBL" id="JAUSVM010000001">
    <property type="protein sequence ID" value="MDQ0426117.1"/>
    <property type="molecule type" value="Genomic_DNA"/>
</dbReference>
<keyword evidence="8" id="KW-0046">Antibiotic resistance</keyword>
<evidence type="ECO:0000256" key="9">
    <source>
        <dbReference type="RuleBase" id="RU361157"/>
    </source>
</evidence>
<dbReference type="Proteomes" id="UP001240250">
    <property type="component" value="Unassembled WGS sequence"/>
</dbReference>
<dbReference type="InterPro" id="IPR000412">
    <property type="entry name" value="ABC_2_transport"/>
</dbReference>
<evidence type="ECO:0000256" key="8">
    <source>
        <dbReference type="ARBA" id="ARBA00023251"/>
    </source>
</evidence>
<evidence type="ECO:0000256" key="7">
    <source>
        <dbReference type="ARBA" id="ARBA00023136"/>
    </source>
</evidence>
<evidence type="ECO:0000259" key="10">
    <source>
        <dbReference type="PROSITE" id="PS51012"/>
    </source>
</evidence>
<dbReference type="Pfam" id="PF01061">
    <property type="entry name" value="ABC2_membrane"/>
    <property type="match status" value="1"/>
</dbReference>
<dbReference type="InterPro" id="IPR013525">
    <property type="entry name" value="ABC2_TM"/>
</dbReference>
<proteinExistence type="inferred from homology"/>
<sequence length="243" mass="25818">MSTARTLATARRVLAQLRHDRRTVALVLVMPCVLLGLVAWMFDGTDVLDRFGPVLVGFFPLLVMFLVTSVATLRERTSGTLERLMTMPLGRADLVLGYALAFAVLATVQALVVVAFATWVCGMHVEGPVALMVAVAVLNAVLGSALGLAASALARTEFQAVQLMPAVILPQLVTCGLLMPREAMPVVLERVSRGLPLTYAVDAMQHIARGAAWADVRGAVGAMALFTVGALVLGVATLRRRTD</sequence>
<feature type="transmembrane region" description="Helical" evidence="9">
    <location>
        <begin position="129"/>
        <end position="153"/>
    </location>
</feature>
<feature type="transmembrane region" description="Helical" evidence="9">
    <location>
        <begin position="21"/>
        <end position="42"/>
    </location>
</feature>
<comment type="caution">
    <text evidence="11">The sequence shown here is derived from an EMBL/GenBank/DDBJ whole genome shotgun (WGS) entry which is preliminary data.</text>
</comment>
<keyword evidence="5 9" id="KW-0812">Transmembrane</keyword>
<evidence type="ECO:0000256" key="5">
    <source>
        <dbReference type="ARBA" id="ARBA00022692"/>
    </source>
</evidence>
<dbReference type="InterPro" id="IPR051449">
    <property type="entry name" value="ABC-2_transporter_component"/>
</dbReference>
<keyword evidence="4 9" id="KW-1003">Cell membrane</keyword>
<protein>
    <recommendedName>
        <fullName evidence="9">Transport permease protein</fullName>
    </recommendedName>
</protein>
<evidence type="ECO:0000313" key="12">
    <source>
        <dbReference type="Proteomes" id="UP001240250"/>
    </source>
</evidence>
<reference evidence="11 12" key="1">
    <citation type="submission" date="2023-07" db="EMBL/GenBank/DDBJ databases">
        <title>Sequencing the genomes of 1000 actinobacteria strains.</title>
        <authorList>
            <person name="Klenk H.-P."/>
        </authorList>
    </citation>
    <scope>NUCLEOTIDE SEQUENCE [LARGE SCALE GENOMIC DNA]</scope>
    <source>
        <strain evidence="11 12">DSM 14785</strain>
    </source>
</reference>
<dbReference type="PANTHER" id="PTHR30294">
    <property type="entry name" value="MEMBRANE COMPONENT OF ABC TRANSPORTER YHHJ-RELATED"/>
    <property type="match status" value="1"/>
</dbReference>
<dbReference type="InterPro" id="IPR047817">
    <property type="entry name" value="ABC2_TM_bact-type"/>
</dbReference>
<feature type="transmembrane region" description="Helical" evidence="9">
    <location>
        <begin position="54"/>
        <end position="73"/>
    </location>
</feature>
<dbReference type="RefSeq" id="WP_046529067.1">
    <property type="nucleotide sequence ID" value="NZ_CP194061.1"/>
</dbReference>
<evidence type="ECO:0000256" key="2">
    <source>
        <dbReference type="ARBA" id="ARBA00007783"/>
    </source>
</evidence>
<feature type="transmembrane region" description="Helical" evidence="9">
    <location>
        <begin position="219"/>
        <end position="238"/>
    </location>
</feature>
<evidence type="ECO:0000256" key="6">
    <source>
        <dbReference type="ARBA" id="ARBA00022989"/>
    </source>
</evidence>
<feature type="transmembrane region" description="Helical" evidence="9">
    <location>
        <begin position="94"/>
        <end position="117"/>
    </location>
</feature>
<dbReference type="PROSITE" id="PS51012">
    <property type="entry name" value="ABC_TM2"/>
    <property type="match status" value="1"/>
</dbReference>
<keyword evidence="7 9" id="KW-0472">Membrane</keyword>
<accession>A0ABU0GL94</accession>
<dbReference type="PANTHER" id="PTHR30294:SF38">
    <property type="entry name" value="TRANSPORT PERMEASE PROTEIN"/>
    <property type="match status" value="1"/>
</dbReference>
<name>A0ABU0GL94_9CELL</name>
<keyword evidence="12" id="KW-1185">Reference proteome</keyword>
<evidence type="ECO:0000256" key="1">
    <source>
        <dbReference type="ARBA" id="ARBA00004651"/>
    </source>
</evidence>
<keyword evidence="3 9" id="KW-0813">Transport</keyword>